<gene>
    <name evidence="7" type="ORF">E6H05_04370</name>
</gene>
<dbReference type="PANTHER" id="PTHR23526:SF2">
    <property type="entry name" value="MAJOR FACILITATOR SUPERFAMILY (MFS) PROFILE DOMAIN-CONTAINING PROTEIN"/>
    <property type="match status" value="1"/>
</dbReference>
<comment type="caution">
    <text evidence="7">The sequence shown here is derived from an EMBL/GenBank/DDBJ whole genome shotgun (WGS) entry which is preliminary data.</text>
</comment>
<feature type="transmembrane region" description="Helical" evidence="5">
    <location>
        <begin position="84"/>
        <end position="102"/>
    </location>
</feature>
<proteinExistence type="predicted"/>
<feature type="transmembrane region" description="Helical" evidence="5">
    <location>
        <begin position="170"/>
        <end position="188"/>
    </location>
</feature>
<evidence type="ECO:0000256" key="2">
    <source>
        <dbReference type="ARBA" id="ARBA00022692"/>
    </source>
</evidence>
<dbReference type="Pfam" id="PF07690">
    <property type="entry name" value="MFS_1"/>
    <property type="match status" value="1"/>
</dbReference>
<protein>
    <submittedName>
        <fullName evidence="7">MFS transporter</fullName>
    </submittedName>
</protein>
<dbReference type="EMBL" id="VBAP01000027">
    <property type="protein sequence ID" value="TMI76215.1"/>
    <property type="molecule type" value="Genomic_DNA"/>
</dbReference>
<dbReference type="InterPro" id="IPR052528">
    <property type="entry name" value="Sugar_transport-like"/>
</dbReference>
<evidence type="ECO:0000313" key="8">
    <source>
        <dbReference type="Proteomes" id="UP000318834"/>
    </source>
</evidence>
<keyword evidence="2 5" id="KW-0812">Transmembrane</keyword>
<organism evidence="7 8">
    <name type="scientific">Candidatus Segetimicrobium genomatis</name>
    <dbReference type="NCBI Taxonomy" id="2569760"/>
    <lineage>
        <taxon>Bacteria</taxon>
        <taxon>Bacillati</taxon>
        <taxon>Candidatus Sysuimicrobiota</taxon>
        <taxon>Candidatus Sysuimicrobiia</taxon>
        <taxon>Candidatus Sysuimicrobiales</taxon>
        <taxon>Candidatus Segetimicrobiaceae</taxon>
        <taxon>Candidatus Segetimicrobium</taxon>
    </lineage>
</organism>
<name>A0A537IY66_9BACT</name>
<evidence type="ECO:0000256" key="3">
    <source>
        <dbReference type="ARBA" id="ARBA00022989"/>
    </source>
</evidence>
<dbReference type="AlphaFoldDB" id="A0A537IY66"/>
<keyword evidence="4 5" id="KW-0472">Membrane</keyword>
<dbReference type="GO" id="GO:0022857">
    <property type="term" value="F:transmembrane transporter activity"/>
    <property type="evidence" value="ECO:0007669"/>
    <property type="project" value="InterPro"/>
</dbReference>
<feature type="transmembrane region" description="Helical" evidence="5">
    <location>
        <begin position="221"/>
        <end position="242"/>
    </location>
</feature>
<sequence length="409" mass="44358">MTFLRRWLRVPIPPRMRANAQSDFLAAILYGAFGGLTLPFIPVMGRRLGATPLQVSLLVAAPAIVFLLSFWIVNAVRPVPPVRLVMWPALLGRLLFLFMPLVRTPAPYVVLIVLYHAVNSINTLGYAQVMRAVYPDDVRGRIMALVKVGMAAFWVLGSLAGGQLTQLVPFQWVFAVAGILGMASALVFSRVRTPDRIESPEHINPAVTWRILRTDAVFRPFLLAFFVYGFGGWLISAAVPILLVDDLHASNFQVGLLGAVTSATWMLSFYSWGKMIDERTATNTTKVVFAIGTLTPIIYLLSPNAWVVQLAGITDGFTSAGIDLGWLAAVLHYAPPGQVLHYVTLFNTFVGIRAATAPFIAGALIPSIGARWIFGAGAVAQLIGMLLMRRVSAPRPAEDAAPPGPPSTT</sequence>
<dbReference type="PANTHER" id="PTHR23526">
    <property type="entry name" value="INTEGRAL MEMBRANE TRANSPORT PROTEIN-RELATED"/>
    <property type="match status" value="1"/>
</dbReference>
<feature type="transmembrane region" description="Helical" evidence="5">
    <location>
        <begin position="53"/>
        <end position="72"/>
    </location>
</feature>
<feature type="domain" description="Major facilitator superfamily (MFS) profile" evidence="6">
    <location>
        <begin position="217"/>
        <end position="409"/>
    </location>
</feature>
<feature type="transmembrane region" description="Helical" evidence="5">
    <location>
        <begin position="284"/>
        <end position="301"/>
    </location>
</feature>
<dbReference type="InterPro" id="IPR020846">
    <property type="entry name" value="MFS_dom"/>
</dbReference>
<evidence type="ECO:0000313" key="7">
    <source>
        <dbReference type="EMBL" id="TMI76215.1"/>
    </source>
</evidence>
<keyword evidence="3 5" id="KW-1133">Transmembrane helix</keyword>
<feature type="transmembrane region" description="Helical" evidence="5">
    <location>
        <begin position="24"/>
        <end position="41"/>
    </location>
</feature>
<dbReference type="GO" id="GO:0005886">
    <property type="term" value="C:plasma membrane"/>
    <property type="evidence" value="ECO:0007669"/>
    <property type="project" value="UniProtKB-SubCell"/>
</dbReference>
<comment type="subcellular location">
    <subcellularLocation>
        <location evidence="1">Cell membrane</location>
        <topology evidence="1">Multi-pass membrane protein</topology>
    </subcellularLocation>
</comment>
<dbReference type="Gene3D" id="1.20.1250.20">
    <property type="entry name" value="MFS general substrate transporter like domains"/>
    <property type="match status" value="2"/>
</dbReference>
<evidence type="ECO:0000259" key="6">
    <source>
        <dbReference type="PROSITE" id="PS50850"/>
    </source>
</evidence>
<accession>A0A537IY66</accession>
<dbReference type="Proteomes" id="UP000318834">
    <property type="component" value="Unassembled WGS sequence"/>
</dbReference>
<evidence type="ECO:0000256" key="5">
    <source>
        <dbReference type="SAM" id="Phobius"/>
    </source>
</evidence>
<dbReference type="SUPFAM" id="SSF103473">
    <property type="entry name" value="MFS general substrate transporter"/>
    <property type="match status" value="1"/>
</dbReference>
<feature type="transmembrane region" description="Helical" evidence="5">
    <location>
        <begin position="254"/>
        <end position="272"/>
    </location>
</feature>
<evidence type="ECO:0000256" key="1">
    <source>
        <dbReference type="ARBA" id="ARBA00004651"/>
    </source>
</evidence>
<feature type="transmembrane region" description="Helical" evidence="5">
    <location>
        <begin position="108"/>
        <end position="130"/>
    </location>
</feature>
<reference evidence="7 8" key="1">
    <citation type="journal article" date="2019" name="Nat. Microbiol.">
        <title>Mediterranean grassland soil C-N compound turnover is dependent on rainfall and depth, and is mediated by genomically divergent microorganisms.</title>
        <authorList>
            <person name="Diamond S."/>
            <person name="Andeer P.F."/>
            <person name="Li Z."/>
            <person name="Crits-Christoph A."/>
            <person name="Burstein D."/>
            <person name="Anantharaman K."/>
            <person name="Lane K.R."/>
            <person name="Thomas B.C."/>
            <person name="Pan C."/>
            <person name="Northen T.R."/>
            <person name="Banfield J.F."/>
        </authorList>
    </citation>
    <scope>NUCLEOTIDE SEQUENCE [LARGE SCALE GENOMIC DNA]</scope>
    <source>
        <strain evidence="7">NP_8</strain>
    </source>
</reference>
<dbReference type="InterPro" id="IPR011701">
    <property type="entry name" value="MFS"/>
</dbReference>
<dbReference type="PROSITE" id="PS50850">
    <property type="entry name" value="MFS"/>
    <property type="match status" value="1"/>
</dbReference>
<evidence type="ECO:0000256" key="4">
    <source>
        <dbReference type="ARBA" id="ARBA00023136"/>
    </source>
</evidence>
<feature type="transmembrane region" description="Helical" evidence="5">
    <location>
        <begin position="142"/>
        <end position="164"/>
    </location>
</feature>
<dbReference type="InterPro" id="IPR036259">
    <property type="entry name" value="MFS_trans_sf"/>
</dbReference>